<gene>
    <name evidence="1" type="ORF">HB897_07195</name>
</gene>
<dbReference type="Proteomes" id="UP000523362">
    <property type="component" value="Unassembled WGS sequence"/>
</dbReference>
<reference evidence="1 2" key="1">
    <citation type="submission" date="2020-03" db="EMBL/GenBank/DDBJ databases">
        <title>Soil Listeria distribution.</title>
        <authorList>
            <person name="Liao J."/>
            <person name="Wiedmann M."/>
        </authorList>
    </citation>
    <scope>NUCLEOTIDE SEQUENCE [LARGE SCALE GENOMIC DNA]</scope>
    <source>
        <strain evidence="1 2">FSL L7-1560</strain>
    </source>
</reference>
<comment type="caution">
    <text evidence="1">The sequence shown here is derived from an EMBL/GenBank/DDBJ whole genome shotgun (WGS) entry which is preliminary data.</text>
</comment>
<protein>
    <submittedName>
        <fullName evidence="1">Uncharacterized protein</fullName>
    </submittedName>
</protein>
<sequence>MSRRWTEEDDIYLEYFIFSKDSKFEVAAEFLGRSLNATITRAAIIRKKREEYYICRKWTEEEDNYIKSNYKLWTYKLIAKRLNRSCKAVSDRACFLGLKKNNSLVALDGEIRKMADEGIYAVDIARKLQLDYETLRGYLRKHNISYQVMPQQESLEKARAKSPMNMYKFRW</sequence>
<dbReference type="RefSeq" id="WP_185383611.1">
    <property type="nucleotide sequence ID" value="NZ_JAARRG010000003.1"/>
</dbReference>
<evidence type="ECO:0000313" key="1">
    <source>
        <dbReference type="EMBL" id="MBC1486012.1"/>
    </source>
</evidence>
<dbReference type="AlphaFoldDB" id="A0A7X0X1R4"/>
<evidence type="ECO:0000313" key="2">
    <source>
        <dbReference type="Proteomes" id="UP000523362"/>
    </source>
</evidence>
<accession>A0A7X0X1R4</accession>
<proteinExistence type="predicted"/>
<organism evidence="1 2">
    <name type="scientific">Listeria seeligeri</name>
    <dbReference type="NCBI Taxonomy" id="1640"/>
    <lineage>
        <taxon>Bacteria</taxon>
        <taxon>Bacillati</taxon>
        <taxon>Bacillota</taxon>
        <taxon>Bacilli</taxon>
        <taxon>Bacillales</taxon>
        <taxon>Listeriaceae</taxon>
        <taxon>Listeria</taxon>
    </lineage>
</organism>
<name>A0A7X0X1R4_LISSE</name>
<dbReference type="EMBL" id="JAARRG010000003">
    <property type="protein sequence ID" value="MBC1486012.1"/>
    <property type="molecule type" value="Genomic_DNA"/>
</dbReference>